<dbReference type="PANTHER" id="PTHR18934">
    <property type="entry name" value="ATP-DEPENDENT RNA HELICASE"/>
    <property type="match status" value="1"/>
</dbReference>
<dbReference type="Gene3D" id="3.40.50.300">
    <property type="entry name" value="P-loop containing nucleotide triphosphate hydrolases"/>
    <property type="match status" value="2"/>
</dbReference>
<dbReference type="GO" id="GO:0003724">
    <property type="term" value="F:RNA helicase activity"/>
    <property type="evidence" value="ECO:0007669"/>
    <property type="project" value="UniProtKB-EC"/>
</dbReference>
<dbReference type="InterPro" id="IPR001650">
    <property type="entry name" value="Helicase_C-like"/>
</dbReference>
<dbReference type="SMART" id="SM00847">
    <property type="entry name" value="HA2"/>
    <property type="match status" value="1"/>
</dbReference>
<feature type="domain" description="Helicase ATP-binding" evidence="5">
    <location>
        <begin position="107"/>
        <end position="270"/>
    </location>
</feature>
<name>A0ABT7SXY1_9ALTE</name>
<dbReference type="EMBL" id="JAUCBP010000007">
    <property type="protein sequence ID" value="MDM7861057.1"/>
    <property type="molecule type" value="Genomic_DNA"/>
</dbReference>
<dbReference type="Gene3D" id="1.20.120.1080">
    <property type="match status" value="1"/>
</dbReference>
<dbReference type="PROSITE" id="PS51194">
    <property type="entry name" value="HELICASE_CTER"/>
    <property type="match status" value="1"/>
</dbReference>
<dbReference type="EC" id="3.6.4.13" evidence="7"/>
<keyword evidence="3 7" id="KW-0347">Helicase</keyword>
<evidence type="ECO:0000259" key="6">
    <source>
        <dbReference type="PROSITE" id="PS51194"/>
    </source>
</evidence>
<dbReference type="Pfam" id="PF00271">
    <property type="entry name" value="Helicase_C"/>
    <property type="match status" value="1"/>
</dbReference>
<dbReference type="InterPro" id="IPR003593">
    <property type="entry name" value="AAA+_ATPase"/>
</dbReference>
<keyword evidence="1" id="KW-0547">Nucleotide-binding</keyword>
<dbReference type="SUPFAM" id="SSF52540">
    <property type="entry name" value="P-loop containing nucleoside triphosphate hydrolases"/>
    <property type="match status" value="1"/>
</dbReference>
<keyword evidence="4" id="KW-0067">ATP-binding</keyword>
<dbReference type="PROSITE" id="PS51192">
    <property type="entry name" value="HELICASE_ATP_BIND_1"/>
    <property type="match status" value="1"/>
</dbReference>
<organism evidence="7 8">
    <name type="scientific">Alteromonas arenosi</name>
    <dbReference type="NCBI Taxonomy" id="3055817"/>
    <lineage>
        <taxon>Bacteria</taxon>
        <taxon>Pseudomonadati</taxon>
        <taxon>Pseudomonadota</taxon>
        <taxon>Gammaproteobacteria</taxon>
        <taxon>Alteromonadales</taxon>
        <taxon>Alteromonadaceae</taxon>
        <taxon>Alteromonas/Salinimonas group</taxon>
        <taxon>Alteromonas</taxon>
    </lineage>
</organism>
<dbReference type="InterPro" id="IPR011709">
    <property type="entry name" value="DEAD-box_helicase_OB_fold"/>
</dbReference>
<dbReference type="Proteomes" id="UP001234343">
    <property type="component" value="Unassembled WGS sequence"/>
</dbReference>
<dbReference type="CDD" id="cd18791">
    <property type="entry name" value="SF2_C_RHA"/>
    <property type="match status" value="1"/>
</dbReference>
<dbReference type="PANTHER" id="PTHR18934:SF99">
    <property type="entry name" value="ATP-DEPENDENT RNA HELICASE DHX37-RELATED"/>
    <property type="match status" value="1"/>
</dbReference>
<evidence type="ECO:0000313" key="8">
    <source>
        <dbReference type="Proteomes" id="UP001234343"/>
    </source>
</evidence>
<dbReference type="GO" id="GO:0016787">
    <property type="term" value="F:hydrolase activity"/>
    <property type="evidence" value="ECO:0007669"/>
    <property type="project" value="UniProtKB-KW"/>
</dbReference>
<dbReference type="Pfam" id="PF11898">
    <property type="entry name" value="DUF3418"/>
    <property type="match status" value="1"/>
</dbReference>
<feature type="domain" description="Helicase C-terminal" evidence="6">
    <location>
        <begin position="293"/>
        <end position="460"/>
    </location>
</feature>
<accession>A0ABT7SXY1</accession>
<evidence type="ECO:0000313" key="7">
    <source>
        <dbReference type="EMBL" id="MDM7861057.1"/>
    </source>
</evidence>
<dbReference type="SMART" id="SM00490">
    <property type="entry name" value="HELICc"/>
    <property type="match status" value="1"/>
</dbReference>
<proteinExistence type="predicted"/>
<gene>
    <name evidence="7" type="primary">hrpA</name>
    <name evidence="7" type="ORF">QTP81_10660</name>
</gene>
<evidence type="ECO:0000256" key="1">
    <source>
        <dbReference type="ARBA" id="ARBA00022741"/>
    </source>
</evidence>
<sequence>MDPLNSINFSDVAVDEDTVIEWLSLGKASELFTSVMYVDAFWLKRRWQTIQRESNASKGIRFNQHKQWAPFIKRLLRSLHRCQSRVQQRPQVEYPDLPVSQEKEAIQAAIAAHQVVIIAGETGSGKTTQIPKMCLELGLGTKGLIAHTQPRRLAARSVATRIADELESTIGEHVGFKIRFSDNVSDSSYIKLMTDGMLLAEMQNDRFLNQYDTIIIDEAHERSLNIDFLLGYLKQLLPKRPELKVIITSATIDPMRFSKHFGNAPIIEVSGRTYPVEIRYRDETENDNDMLDNIVDAVDELMREPPGDILIFLSGERDIRDAEEVLNRQQYRNTELVPLYARLSASEQNKIFQSHAGRRIVLATNVAETSLTVPGIKYVIDPGMARLSRYSARSKVQRLPIEPISQASANQRAGRCGRTSEGICIRLYSEEDYLGRPEFTDPEILRTNLASVILQMLSLGLGDIERFPFVQAPDSRNINDGFLLLEELQAISSRANPKLTSLGRNLAAFPIDPRYARMVLAAGSFDAVYEVMVIAAGLSIQDPRERPQNMRQKADEAHKQHADDASDFIALLNLFTTFKQQQKALSGNQLRKWCKTQFINYLRMREWQDIVSQIKHALVSVDLRINSQPADYEAIHQSIVTGLLSHIGQLDKNRQYKGARNAQFMIFPGSGIANKTPKWVMAAELVETSRLFARVVAKINPEWLEPLAPHLVKSSYSEPHWSKKRGSVTAIQRVSLFGLPIVTNRRVNYSNIDPAVCYELFIREALVQGHCNIQYAFLRHNQSLLEDIELLEQKTRRRDLLVSEDELVDFYRQHIPNHVVSEASFKKWYRTLDDNQIEALKFSREHISNTKVLTTNTEYLFPEFWRQGDIVLPLSYQFEPTADDDGVSLLIPLPLLNQLQNVGFDWLVPGLQHELIVALIKSLPKRLRRHFVPAPDYAKACQNALQDERDNQPLLAALSQQLLKMSGVQLNLDDFDVSTLPRHLRMHFKVVNEHNKIIASNDDLVALKNQLQGQVQETLNEAATPEFERSGLNTWDFEQLPEKFSRKTGQFEVQAYPALVPGEQGIDIRLFDTQNLANEAHQRGITELVKLVIPSPIKHLQQKLPNKAKLGLYFNPFGSIAALIDDCVTAAVDAIAIRKFETHENIRSKAQFNELCEAARANVNDDVLAIATELEKGLVVAANIQKQLKGKVDFSLVHALGDVKAHLNQLVFPGFVSDLGVARLGDWQRYVKALANRIEKLKVDVNRDRLNMLQIDKVSQAYEKLLSEFKKQREIPTELLETRWMIEELRVSLFAQQLGTKYPISVKRIENHLREFSH</sequence>
<dbReference type="InterPro" id="IPR010222">
    <property type="entry name" value="RNA_helicase_HrpA"/>
</dbReference>
<dbReference type="Pfam" id="PF07717">
    <property type="entry name" value="OB_NTP_bind"/>
    <property type="match status" value="1"/>
</dbReference>
<dbReference type="InterPro" id="IPR027417">
    <property type="entry name" value="P-loop_NTPase"/>
</dbReference>
<keyword evidence="2 7" id="KW-0378">Hydrolase</keyword>
<evidence type="ECO:0000256" key="2">
    <source>
        <dbReference type="ARBA" id="ARBA00022801"/>
    </source>
</evidence>
<dbReference type="InterPro" id="IPR007502">
    <property type="entry name" value="Helicase-assoc_dom"/>
</dbReference>
<dbReference type="SMART" id="SM00382">
    <property type="entry name" value="AAA"/>
    <property type="match status" value="1"/>
</dbReference>
<dbReference type="InterPro" id="IPR024590">
    <property type="entry name" value="HrpA_C"/>
</dbReference>
<dbReference type="Pfam" id="PF00270">
    <property type="entry name" value="DEAD"/>
    <property type="match status" value="1"/>
</dbReference>
<dbReference type="InterPro" id="IPR014001">
    <property type="entry name" value="Helicase_ATP-bd"/>
</dbReference>
<protein>
    <submittedName>
        <fullName evidence="7">ATP-dependent RNA helicase HrpA</fullName>
        <ecNumber evidence="7">3.6.4.13</ecNumber>
    </submittedName>
</protein>
<evidence type="ECO:0000256" key="4">
    <source>
        <dbReference type="ARBA" id="ARBA00022840"/>
    </source>
</evidence>
<evidence type="ECO:0000259" key="5">
    <source>
        <dbReference type="PROSITE" id="PS51192"/>
    </source>
</evidence>
<dbReference type="NCBIfam" id="NF008348">
    <property type="entry name" value="PRK11131.1"/>
    <property type="match status" value="1"/>
</dbReference>
<dbReference type="SMART" id="SM00487">
    <property type="entry name" value="DEXDc"/>
    <property type="match status" value="1"/>
</dbReference>
<dbReference type="NCBIfam" id="TIGR01967">
    <property type="entry name" value="DEAH_box_HrpA"/>
    <property type="match status" value="1"/>
</dbReference>
<reference evidence="7 8" key="1">
    <citation type="submission" date="2023-06" db="EMBL/GenBank/DDBJ databases">
        <title>Alteromonas sp. ASW11-36 isolated from intertidal sand.</title>
        <authorList>
            <person name="Li Y."/>
        </authorList>
    </citation>
    <scope>NUCLEOTIDE SEQUENCE [LARGE SCALE GENOMIC DNA]</scope>
    <source>
        <strain evidence="7 8">ASW11-36</strain>
    </source>
</reference>
<keyword evidence="8" id="KW-1185">Reference proteome</keyword>
<evidence type="ECO:0000256" key="3">
    <source>
        <dbReference type="ARBA" id="ARBA00022806"/>
    </source>
</evidence>
<dbReference type="Pfam" id="PF21010">
    <property type="entry name" value="HA2_C"/>
    <property type="match status" value="1"/>
</dbReference>
<comment type="caution">
    <text evidence="7">The sequence shown here is derived from an EMBL/GenBank/DDBJ whole genome shotgun (WGS) entry which is preliminary data.</text>
</comment>
<dbReference type="InterPro" id="IPR011545">
    <property type="entry name" value="DEAD/DEAH_box_helicase_dom"/>
</dbReference>